<reference evidence="2 3" key="1">
    <citation type="submission" date="2019-02" db="EMBL/GenBank/DDBJ databases">
        <title>Complete Genome Sequence and Methylome Analysis of free living Spirochaetas.</title>
        <authorList>
            <person name="Fomenkov A."/>
            <person name="Dubinina G."/>
            <person name="Leshcheva N."/>
            <person name="Mikheeva N."/>
            <person name="Grabovich M."/>
            <person name="Vincze T."/>
            <person name="Roberts R.J."/>
        </authorList>
    </citation>
    <scope>NUCLEOTIDE SEQUENCE [LARGE SCALE GENOMIC DNA]</scope>
    <source>
        <strain evidence="2 3">K2</strain>
    </source>
</reference>
<dbReference type="EMBL" id="CP036150">
    <property type="protein sequence ID" value="QEN09836.1"/>
    <property type="molecule type" value="Genomic_DNA"/>
</dbReference>
<dbReference type="SUPFAM" id="SSF55073">
    <property type="entry name" value="Nucleotide cyclase"/>
    <property type="match status" value="1"/>
</dbReference>
<evidence type="ECO:0000313" key="2">
    <source>
        <dbReference type="EMBL" id="QEN09836.1"/>
    </source>
</evidence>
<evidence type="ECO:0000259" key="1">
    <source>
        <dbReference type="PROSITE" id="PS50887"/>
    </source>
</evidence>
<dbReference type="InterPro" id="IPR043128">
    <property type="entry name" value="Rev_trsase/Diguanyl_cyclase"/>
</dbReference>
<organism evidence="2 3">
    <name type="scientific">Oceanispirochaeta crateris</name>
    <dbReference type="NCBI Taxonomy" id="2518645"/>
    <lineage>
        <taxon>Bacteria</taxon>
        <taxon>Pseudomonadati</taxon>
        <taxon>Spirochaetota</taxon>
        <taxon>Spirochaetia</taxon>
        <taxon>Spirochaetales</taxon>
        <taxon>Spirochaetaceae</taxon>
        <taxon>Oceanispirochaeta</taxon>
    </lineage>
</organism>
<dbReference type="AlphaFoldDB" id="A0A5C1QTD5"/>
<dbReference type="PROSITE" id="PS50887">
    <property type="entry name" value="GGDEF"/>
    <property type="match status" value="1"/>
</dbReference>
<sequence length="43" mass="4876">MNDFYGHDCGDSVLMSITENIRKSIRICDTIGRRRVFTLVAGN</sequence>
<evidence type="ECO:0000313" key="3">
    <source>
        <dbReference type="Proteomes" id="UP000324209"/>
    </source>
</evidence>
<keyword evidence="3" id="KW-1185">Reference proteome</keyword>
<dbReference type="Gene3D" id="3.30.70.270">
    <property type="match status" value="1"/>
</dbReference>
<protein>
    <submittedName>
        <fullName evidence="2">Diguanylate cyclase</fullName>
    </submittedName>
</protein>
<name>A0A5C1QTD5_9SPIO</name>
<accession>A0A5C1QTD5</accession>
<dbReference type="InterPro" id="IPR000160">
    <property type="entry name" value="GGDEF_dom"/>
</dbReference>
<dbReference type="KEGG" id="ock:EXM22_02200"/>
<dbReference type="InterPro" id="IPR029787">
    <property type="entry name" value="Nucleotide_cyclase"/>
</dbReference>
<feature type="domain" description="GGDEF" evidence="1">
    <location>
        <begin position="1"/>
        <end position="43"/>
    </location>
</feature>
<dbReference type="Pfam" id="PF00990">
    <property type="entry name" value="GGDEF"/>
    <property type="match status" value="1"/>
</dbReference>
<dbReference type="Proteomes" id="UP000324209">
    <property type="component" value="Chromosome"/>
</dbReference>
<proteinExistence type="predicted"/>
<dbReference type="OrthoDB" id="9812358at2"/>
<gene>
    <name evidence="2" type="ORF">EXM22_02200</name>
</gene>